<dbReference type="PRINTS" id="PR00081">
    <property type="entry name" value="GDHRDH"/>
</dbReference>
<dbReference type="OrthoDB" id="9810734at2"/>
<dbReference type="AlphaFoldDB" id="A0A243WD67"/>
<evidence type="ECO:0000313" key="5">
    <source>
        <dbReference type="Proteomes" id="UP000194873"/>
    </source>
</evidence>
<name>A0A243WD67_9BACT</name>
<dbReference type="Gene3D" id="3.40.50.720">
    <property type="entry name" value="NAD(P)-binding Rossmann-like Domain"/>
    <property type="match status" value="1"/>
</dbReference>
<dbReference type="GO" id="GO:0016491">
    <property type="term" value="F:oxidoreductase activity"/>
    <property type="evidence" value="ECO:0007669"/>
    <property type="project" value="UniProtKB-KW"/>
</dbReference>
<dbReference type="EMBL" id="MTSE01000009">
    <property type="protein sequence ID" value="OUJ72731.1"/>
    <property type="molecule type" value="Genomic_DNA"/>
</dbReference>
<evidence type="ECO:0000313" key="4">
    <source>
        <dbReference type="EMBL" id="OUJ72731.1"/>
    </source>
</evidence>
<evidence type="ECO:0000256" key="2">
    <source>
        <dbReference type="ARBA" id="ARBA00023002"/>
    </source>
</evidence>
<comment type="caution">
    <text evidence="4">The sequence shown here is derived from an EMBL/GenBank/DDBJ whole genome shotgun (WGS) entry which is preliminary data.</text>
</comment>
<protein>
    <recommendedName>
        <fullName evidence="6">Short-chain dehydrogenase</fullName>
    </recommendedName>
</protein>
<evidence type="ECO:0000256" key="1">
    <source>
        <dbReference type="ARBA" id="ARBA00006484"/>
    </source>
</evidence>
<keyword evidence="5" id="KW-1185">Reference proteome</keyword>
<dbReference type="InterPro" id="IPR002347">
    <property type="entry name" value="SDR_fam"/>
</dbReference>
<dbReference type="CDD" id="cd05233">
    <property type="entry name" value="SDR_c"/>
    <property type="match status" value="1"/>
</dbReference>
<dbReference type="Pfam" id="PF00106">
    <property type="entry name" value="adh_short"/>
    <property type="match status" value="1"/>
</dbReference>
<evidence type="ECO:0008006" key="6">
    <source>
        <dbReference type="Google" id="ProtNLM"/>
    </source>
</evidence>
<dbReference type="InterPro" id="IPR036291">
    <property type="entry name" value="NAD(P)-bd_dom_sf"/>
</dbReference>
<sequence>MSTNTQKVAIVTGGATGIGRAIAQALVAAGAAVIIAGRDQQRGEEAAAALGSNTLFVATDVSQEGDVQQLIATTVDRYGRLDYLINNAGIEAGMGGFEGTTADLLDQVLAINVKGVFLAIKHAAPVMVRQQRGVIINIGSFVGTTNPILEAAAYGASKAAVLSLTRAAAAGYADQHLRVYAVCPWMTDTPMADRQTDRDPAAKARYAAAINPSQQLVTPEDLARATVDILEGRTELPNGEAVLVDYGSALNRITPMTVA</sequence>
<dbReference type="RefSeq" id="WP_086595422.1">
    <property type="nucleotide sequence ID" value="NZ_MTSE01000009.1"/>
</dbReference>
<gene>
    <name evidence="4" type="ORF">BXP70_17690</name>
</gene>
<dbReference type="Proteomes" id="UP000194873">
    <property type="component" value="Unassembled WGS sequence"/>
</dbReference>
<dbReference type="PRINTS" id="PR00080">
    <property type="entry name" value="SDRFAMILY"/>
</dbReference>
<dbReference type="PANTHER" id="PTHR43180:SF66">
    <property type="entry name" value="SHORT-CHAIN DEHYDROGENASE_REDUCTASE FAMILY PROTEIN"/>
    <property type="match status" value="1"/>
</dbReference>
<accession>A0A243WD67</accession>
<keyword evidence="2" id="KW-0560">Oxidoreductase</keyword>
<dbReference type="FunFam" id="3.40.50.720:FF:000084">
    <property type="entry name" value="Short-chain dehydrogenase reductase"/>
    <property type="match status" value="1"/>
</dbReference>
<reference evidence="4 5" key="1">
    <citation type="submission" date="2017-01" db="EMBL/GenBank/DDBJ databases">
        <title>A new Hymenobacter.</title>
        <authorList>
            <person name="Liang Y."/>
            <person name="Feng F."/>
        </authorList>
    </citation>
    <scope>NUCLEOTIDE SEQUENCE [LARGE SCALE GENOMIC DNA]</scope>
    <source>
        <strain evidence="4">MIMBbqt21</strain>
    </source>
</reference>
<dbReference type="PANTHER" id="PTHR43180">
    <property type="entry name" value="3-OXOACYL-(ACYL-CARRIER-PROTEIN) REDUCTASE (AFU_ORTHOLOGUE AFUA_6G11210)"/>
    <property type="match status" value="1"/>
</dbReference>
<evidence type="ECO:0000256" key="3">
    <source>
        <dbReference type="RuleBase" id="RU000363"/>
    </source>
</evidence>
<organism evidence="4 5">
    <name type="scientific">Hymenobacter crusticola</name>
    <dbReference type="NCBI Taxonomy" id="1770526"/>
    <lineage>
        <taxon>Bacteria</taxon>
        <taxon>Pseudomonadati</taxon>
        <taxon>Bacteroidota</taxon>
        <taxon>Cytophagia</taxon>
        <taxon>Cytophagales</taxon>
        <taxon>Hymenobacteraceae</taxon>
        <taxon>Hymenobacter</taxon>
    </lineage>
</organism>
<proteinExistence type="inferred from homology"/>
<dbReference type="SUPFAM" id="SSF51735">
    <property type="entry name" value="NAD(P)-binding Rossmann-fold domains"/>
    <property type="match status" value="1"/>
</dbReference>
<comment type="similarity">
    <text evidence="1 3">Belongs to the short-chain dehydrogenases/reductases (SDR) family.</text>
</comment>